<dbReference type="InterPro" id="IPR020843">
    <property type="entry name" value="ER"/>
</dbReference>
<keyword evidence="4" id="KW-0560">Oxidoreductase</keyword>
<gene>
    <name evidence="8" type="ORF">BST30_19180</name>
    <name evidence="7" type="ORF">MMAN_21720</name>
</gene>
<dbReference type="InterPro" id="IPR050129">
    <property type="entry name" value="Zn_alcohol_dh"/>
</dbReference>
<dbReference type="Gene3D" id="3.90.180.10">
    <property type="entry name" value="Medium-chain alcohol dehydrogenases, catalytic domain"/>
    <property type="match status" value="1"/>
</dbReference>
<feature type="domain" description="Enoyl reductase (ER)" evidence="6">
    <location>
        <begin position="7"/>
        <end position="346"/>
    </location>
</feature>
<evidence type="ECO:0000313" key="8">
    <source>
        <dbReference type="EMBL" id="ORB02836.1"/>
    </source>
</evidence>
<dbReference type="SUPFAM" id="SSF50129">
    <property type="entry name" value="GroES-like"/>
    <property type="match status" value="1"/>
</dbReference>
<evidence type="ECO:0000256" key="2">
    <source>
        <dbReference type="ARBA" id="ARBA00022723"/>
    </source>
</evidence>
<dbReference type="RefSeq" id="WP_083097125.1">
    <property type="nucleotide sequence ID" value="NZ_AP022590.1"/>
</dbReference>
<dbReference type="InterPro" id="IPR011032">
    <property type="entry name" value="GroES-like_sf"/>
</dbReference>
<dbReference type="Pfam" id="PF08240">
    <property type="entry name" value="ADH_N"/>
    <property type="match status" value="1"/>
</dbReference>
<dbReference type="InterPro" id="IPR013154">
    <property type="entry name" value="ADH-like_N"/>
</dbReference>
<dbReference type="GO" id="GO:0008270">
    <property type="term" value="F:zinc ion binding"/>
    <property type="evidence" value="ECO:0007669"/>
    <property type="project" value="InterPro"/>
</dbReference>
<reference evidence="8 9" key="1">
    <citation type="submission" date="2017-02" db="EMBL/GenBank/DDBJ databases">
        <title>The new phylogeny of genus Mycobacterium.</title>
        <authorList>
            <person name="Tortoli E."/>
            <person name="Trovato A."/>
            <person name="Cirillo D.M."/>
        </authorList>
    </citation>
    <scope>NUCLEOTIDE SEQUENCE [LARGE SCALE GENOMIC DNA]</scope>
    <source>
        <strain evidence="8 9">DSM 45255</strain>
    </source>
</reference>
<dbReference type="Gene3D" id="3.40.50.720">
    <property type="entry name" value="NAD(P)-binding Rossmann-like Domain"/>
    <property type="match status" value="1"/>
</dbReference>
<dbReference type="InterPro" id="IPR002328">
    <property type="entry name" value="ADH_Zn_CS"/>
</dbReference>
<evidence type="ECO:0000256" key="4">
    <source>
        <dbReference type="ARBA" id="ARBA00023002"/>
    </source>
</evidence>
<reference evidence="7 10" key="2">
    <citation type="journal article" date="2019" name="Emerg. Microbes Infect.">
        <title>Comprehensive subspecies identification of 175 nontuberculous mycobacteria species based on 7547 genomic profiles.</title>
        <authorList>
            <person name="Matsumoto Y."/>
            <person name="Kinjo T."/>
            <person name="Motooka D."/>
            <person name="Nabeya D."/>
            <person name="Jung N."/>
            <person name="Uechi K."/>
            <person name="Horii T."/>
            <person name="Iida T."/>
            <person name="Fujita J."/>
            <person name="Nakamura S."/>
        </authorList>
    </citation>
    <scope>NUCLEOTIDE SEQUENCE [LARGE SCALE GENOMIC DNA]</scope>
    <source>
        <strain evidence="7 10">JCM 18113</strain>
    </source>
</reference>
<keyword evidence="3 5" id="KW-0862">Zinc</keyword>
<dbReference type="Proteomes" id="UP000192760">
    <property type="component" value="Unassembled WGS sequence"/>
</dbReference>
<dbReference type="Proteomes" id="UP000465812">
    <property type="component" value="Chromosome"/>
</dbReference>
<proteinExistence type="inferred from homology"/>
<dbReference type="STRING" id="560555.BST30_19180"/>
<dbReference type="SMART" id="SM00829">
    <property type="entry name" value="PKS_ER"/>
    <property type="match status" value="1"/>
</dbReference>
<evidence type="ECO:0000256" key="3">
    <source>
        <dbReference type="ARBA" id="ARBA00022833"/>
    </source>
</evidence>
<dbReference type="PANTHER" id="PTHR43401:SF2">
    <property type="entry name" value="L-THREONINE 3-DEHYDROGENASE"/>
    <property type="match status" value="1"/>
</dbReference>
<evidence type="ECO:0000259" key="6">
    <source>
        <dbReference type="SMART" id="SM00829"/>
    </source>
</evidence>
<dbReference type="EMBL" id="AP022590">
    <property type="protein sequence ID" value="BBY38038.1"/>
    <property type="molecule type" value="Genomic_DNA"/>
</dbReference>
<dbReference type="Pfam" id="PF00107">
    <property type="entry name" value="ADH_zinc_N"/>
    <property type="match status" value="1"/>
</dbReference>
<organism evidence="8 9">
    <name type="scientific">Mycobacterium mantenii</name>
    <dbReference type="NCBI Taxonomy" id="560555"/>
    <lineage>
        <taxon>Bacteria</taxon>
        <taxon>Bacillati</taxon>
        <taxon>Actinomycetota</taxon>
        <taxon>Actinomycetes</taxon>
        <taxon>Mycobacteriales</taxon>
        <taxon>Mycobacteriaceae</taxon>
        <taxon>Mycobacterium</taxon>
        <taxon>Mycobacterium avium complex (MAC)</taxon>
    </lineage>
</organism>
<evidence type="ECO:0000313" key="10">
    <source>
        <dbReference type="Proteomes" id="UP000465812"/>
    </source>
</evidence>
<dbReference type="CDD" id="cd08233">
    <property type="entry name" value="butanediol_DH_like"/>
    <property type="match status" value="1"/>
</dbReference>
<evidence type="ECO:0000256" key="5">
    <source>
        <dbReference type="RuleBase" id="RU361277"/>
    </source>
</evidence>
<dbReference type="PANTHER" id="PTHR43401">
    <property type="entry name" value="L-THREONINE 3-DEHYDROGENASE"/>
    <property type="match status" value="1"/>
</dbReference>
<comment type="similarity">
    <text evidence="5">Belongs to the zinc-containing alcohol dehydrogenase family.</text>
</comment>
<dbReference type="AlphaFoldDB" id="A0A1X0FM59"/>
<keyword evidence="10" id="KW-1185">Reference proteome</keyword>
<keyword evidence="2 5" id="KW-0479">Metal-binding</keyword>
<comment type="cofactor">
    <cofactor evidence="1 5">
        <name>Zn(2+)</name>
        <dbReference type="ChEBI" id="CHEBI:29105"/>
    </cofactor>
</comment>
<evidence type="ECO:0000256" key="1">
    <source>
        <dbReference type="ARBA" id="ARBA00001947"/>
    </source>
</evidence>
<dbReference type="EMBL" id="MVHW01000024">
    <property type="protein sequence ID" value="ORB02836.1"/>
    <property type="molecule type" value="Genomic_DNA"/>
</dbReference>
<dbReference type="PROSITE" id="PS00059">
    <property type="entry name" value="ADH_ZINC"/>
    <property type="match status" value="1"/>
</dbReference>
<dbReference type="SUPFAM" id="SSF51735">
    <property type="entry name" value="NAD(P)-binding Rossmann-fold domains"/>
    <property type="match status" value="1"/>
</dbReference>
<accession>A0A1X0FM59</accession>
<reference evidence="7" key="3">
    <citation type="submission" date="2020-02" db="EMBL/GenBank/DDBJ databases">
        <authorList>
            <person name="Matsumoto Y."/>
            <person name="Kinjo T."/>
            <person name="Motooka D."/>
            <person name="Nabeya D."/>
            <person name="Jung N."/>
            <person name="Uechi K."/>
            <person name="Horii T."/>
            <person name="Iida T."/>
            <person name="Fujita J."/>
            <person name="Nakamura S."/>
        </authorList>
    </citation>
    <scope>NUCLEOTIDE SEQUENCE</scope>
    <source>
        <strain evidence="7">JCM 18113</strain>
    </source>
</reference>
<name>A0A1X0FM59_MYCNT</name>
<sequence length="350" mass="36910">MQALRWHANNDLRLEEVPTPDAGPHDVVIEVSACGICGTDLHEFQHGPNMIRHTPHPLSGVTPPLTLGHEFSGHVVSVGDTITDLQVGQLVTVDPCLRCGSCPSCLRGDYHLCTKGGSVGLASDGAFASHVLVPRVNVLPVPAGVPAEWAAVAEPLAVGLHAATRADVGPGDVVLITGGGPIGIASLLGALSRGAAAVYVSEPLPERAELARRFGATEAFDPTTTDVRREVFLRSGRVGPDAAIEATGRPEAFELAITAVRRGGRVSIVGISDQRLDVDLRQVVLFERSVLGALGYHHDIERVLKLMATGRLDPQPFITDVRPLESAIDTFVQLATSPADQLKVLLTPKG</sequence>
<evidence type="ECO:0000313" key="9">
    <source>
        <dbReference type="Proteomes" id="UP000192760"/>
    </source>
</evidence>
<protein>
    <submittedName>
        <fullName evidence="8">Theronine dehydrogenase</fullName>
    </submittedName>
    <submittedName>
        <fullName evidence="7">Threonine dehydrogenase</fullName>
    </submittedName>
</protein>
<evidence type="ECO:0000313" key="7">
    <source>
        <dbReference type="EMBL" id="BBY38038.1"/>
    </source>
</evidence>
<dbReference type="InterPro" id="IPR036291">
    <property type="entry name" value="NAD(P)-bd_dom_sf"/>
</dbReference>
<dbReference type="InterPro" id="IPR013149">
    <property type="entry name" value="ADH-like_C"/>
</dbReference>
<dbReference type="GO" id="GO:0016491">
    <property type="term" value="F:oxidoreductase activity"/>
    <property type="evidence" value="ECO:0007669"/>
    <property type="project" value="UniProtKB-KW"/>
</dbReference>